<dbReference type="InterPro" id="IPR031793">
    <property type="entry name" value="KICSTOR_ITFG2"/>
</dbReference>
<dbReference type="OrthoDB" id="9996127at2759"/>
<reference evidence="4" key="1">
    <citation type="submission" date="2017-02" db="UniProtKB">
        <authorList>
            <consortium name="WormBaseParasite"/>
        </authorList>
    </citation>
    <scope>IDENTIFICATION</scope>
</reference>
<dbReference type="STRING" id="318479.A0A0N4UDN2"/>
<evidence type="ECO:0000313" key="4">
    <source>
        <dbReference type="WBParaSite" id="DME_0000544901-mRNA-1"/>
    </source>
</evidence>
<dbReference type="AlphaFoldDB" id="A0A0N4UDN2"/>
<evidence type="ECO:0000313" key="3">
    <source>
        <dbReference type="Proteomes" id="UP000274756"/>
    </source>
</evidence>
<dbReference type="GO" id="GO:0032006">
    <property type="term" value="P:regulation of TOR signaling"/>
    <property type="evidence" value="ECO:0007669"/>
    <property type="project" value="TreeGrafter"/>
</dbReference>
<dbReference type="WBParaSite" id="DME_0000544901-mRNA-1">
    <property type="protein sequence ID" value="DME_0000544901-mRNA-1"/>
    <property type="gene ID" value="DME_0000544901"/>
</dbReference>
<reference evidence="1 3" key="2">
    <citation type="submission" date="2018-11" db="EMBL/GenBank/DDBJ databases">
        <authorList>
            <consortium name="Pathogen Informatics"/>
        </authorList>
    </citation>
    <scope>NUCLEOTIDE SEQUENCE [LARGE SCALE GENOMIC DNA]</scope>
</reference>
<dbReference type="Proteomes" id="UP000038040">
    <property type="component" value="Unplaced"/>
</dbReference>
<sequence length="337" mass="37394">MDLKLRKDAYICPQIPVATHLTCPASAVIMGTSQCNENYFIVGKVNGDVIFFGEFRQLAYYYSPVESPITAIACGKLTQSFDEVISISADGLLQSIHFPFPNGPPSSPYLLFDQLLNANICAARIDDIDGDGINELLVVMTDRVVRSYRYVDTRLQSLNKWELPAQIRGLSLGRTSNGRFYALLAQAMQNYAVRIDFVENNCITIPQIVADERNCSIDVPFNPVCVNLINSLCRKLLVVDEDCKNDYELKNIGGLIVATSVVILKSGIRLIVTSDTRGNLLIYGWTDDKVKVDHMAAIESVEQNAFLVGVSTLHSTVAIYRITLTSLFQTNLDIPRP</sequence>
<dbReference type="PANTHER" id="PTHR16317:SF1">
    <property type="entry name" value="KICSTOR COMPLEX PROTEIN ITFG2"/>
    <property type="match status" value="1"/>
</dbReference>
<gene>
    <name evidence="1" type="ORF">DME_LOCUS9248</name>
</gene>
<dbReference type="EMBL" id="UYYG01001178">
    <property type="protein sequence ID" value="VDN59275.1"/>
    <property type="molecule type" value="Genomic_DNA"/>
</dbReference>
<accession>A0A0N4UDN2</accession>
<proteinExistence type="predicted"/>
<dbReference type="Pfam" id="PF15907">
    <property type="entry name" value="Itfg2"/>
    <property type="match status" value="1"/>
</dbReference>
<keyword evidence="3" id="KW-1185">Reference proteome</keyword>
<evidence type="ECO:0000313" key="1">
    <source>
        <dbReference type="EMBL" id="VDN59275.1"/>
    </source>
</evidence>
<name>A0A0N4UDN2_DRAME</name>
<organism evidence="2 4">
    <name type="scientific">Dracunculus medinensis</name>
    <name type="common">Guinea worm</name>
    <dbReference type="NCBI Taxonomy" id="318479"/>
    <lineage>
        <taxon>Eukaryota</taxon>
        <taxon>Metazoa</taxon>
        <taxon>Ecdysozoa</taxon>
        <taxon>Nematoda</taxon>
        <taxon>Chromadorea</taxon>
        <taxon>Rhabditida</taxon>
        <taxon>Spirurina</taxon>
        <taxon>Dracunculoidea</taxon>
        <taxon>Dracunculidae</taxon>
        <taxon>Dracunculus</taxon>
    </lineage>
</organism>
<evidence type="ECO:0000313" key="2">
    <source>
        <dbReference type="Proteomes" id="UP000038040"/>
    </source>
</evidence>
<protein>
    <submittedName>
        <fullName evidence="4">Integrin-alpha FG-GAP repeat-containing protein 2</fullName>
    </submittedName>
</protein>
<dbReference type="Proteomes" id="UP000274756">
    <property type="component" value="Unassembled WGS sequence"/>
</dbReference>
<dbReference type="PANTHER" id="PTHR16317">
    <property type="entry name" value="INTEGRIN ALPHA REPEAT DOMAIN-CONTAINING"/>
    <property type="match status" value="1"/>
</dbReference>